<reference evidence="4" key="1">
    <citation type="submission" date="2022-09" db="EMBL/GenBank/DDBJ databases">
        <title>Enrichment on poylsaccharides allowed isolation of novel metabolic and taxonomic groups of Haloarchaea.</title>
        <authorList>
            <person name="Sorokin D.Y."/>
            <person name="Elcheninov A.G."/>
            <person name="Khizhniak T.V."/>
            <person name="Kolganova T.V."/>
            <person name="Kublanov I.V."/>
        </authorList>
    </citation>
    <scope>NUCLEOTIDE SEQUENCE</scope>
    <source>
        <strain evidence="4">AArc-xg1-1</strain>
    </source>
</reference>
<feature type="domain" description="CARDB" evidence="3">
    <location>
        <begin position="565"/>
        <end position="643"/>
    </location>
</feature>
<accession>A0AAP2Z421</accession>
<dbReference type="GO" id="GO:0005886">
    <property type="term" value="C:plasma membrane"/>
    <property type="evidence" value="ECO:0007669"/>
    <property type="project" value="UniProtKB-SubCell"/>
</dbReference>
<feature type="compositionally biased region" description="Polar residues" evidence="2">
    <location>
        <begin position="638"/>
        <end position="649"/>
    </location>
</feature>
<evidence type="ECO:0000313" key="5">
    <source>
        <dbReference type="Proteomes" id="UP001321018"/>
    </source>
</evidence>
<feature type="compositionally biased region" description="Acidic residues" evidence="2">
    <location>
        <begin position="651"/>
        <end position="709"/>
    </location>
</feature>
<dbReference type="RefSeq" id="WP_338005440.1">
    <property type="nucleotide sequence ID" value="NZ_JAOPKA010000016.1"/>
</dbReference>
<protein>
    <submittedName>
        <fullName evidence="4">PGF-CTERM sorting domain-containing protein</fullName>
    </submittedName>
</protein>
<dbReference type="GO" id="GO:0030115">
    <property type="term" value="C:S-layer"/>
    <property type="evidence" value="ECO:0007669"/>
    <property type="project" value="UniProtKB-SubCell"/>
</dbReference>
<evidence type="ECO:0000259" key="3">
    <source>
        <dbReference type="Pfam" id="PF07705"/>
    </source>
</evidence>
<feature type="domain" description="CARDB" evidence="3">
    <location>
        <begin position="249"/>
        <end position="334"/>
    </location>
</feature>
<comment type="caution">
    <text evidence="4">The sequence shown here is derived from an EMBL/GenBank/DDBJ whole genome shotgun (WGS) entry which is preliminary data.</text>
</comment>
<evidence type="ECO:0000313" key="4">
    <source>
        <dbReference type="EMBL" id="MCU4743624.1"/>
    </source>
</evidence>
<dbReference type="Gene3D" id="2.60.40.10">
    <property type="entry name" value="Immunoglobulins"/>
    <property type="match status" value="5"/>
</dbReference>
<dbReference type="EMBL" id="JAOPKA010000016">
    <property type="protein sequence ID" value="MCU4743624.1"/>
    <property type="molecule type" value="Genomic_DNA"/>
</dbReference>
<dbReference type="Pfam" id="PF07705">
    <property type="entry name" value="CARDB"/>
    <property type="match status" value="2"/>
</dbReference>
<sequence length="741" mass="77510">MTDTQMTTARAGLVVVLMLLVAIVASPSVMATTGDVSVAGPSAAEPGEEVTITFESTNTHESDRGYIFNSSIPENWEIVDRYDDGGTWAESETSWLWQTIEPDETVEPSVTVKVPENANGDVTIGGTLEDVDGVQDSDSITIDVDEPGETTFEINDLVTNDPITEGEHLEVTAEIESTGDVSGTQTVELDVEGLGADSTAVSLDAGETTNETFTVSTASSDAGSYTVTVVSEDDSDSEHVEVLSDEGDPYFEVELEQSDDEVMAGENVPVSAAVENTGEIEATKTLNLTIDGAVVDSKSVELAGGQTKSVDLIWETTTDDVGTSELTVSTEDDSDSTQITVLAPADEAFFAVEITDAPDEVRLEDDLEVTATVENLGGLEATQDVILTTNGQPLASESVTLAGDAETELTLTWNTSDAAPGEHEIGVETANDTETTPVTVRVPDEASFDVEIVDDETDGSVEPGGELTVTANVTNTGDLSGTQQIDFYVNDDHIDIEPELEVGPGSSAMITFAYTVPEDFEDGGLVIDVESPDGEATSTVTVEAPEEGGFMPPPPSDDTTLLLGSIDAPSSVDAGESFTVSVPVENHAGAAIDGDVWLEIDGSFVTGTDVALESDAVTTVEYDVEAPSAAGDYELTVNTDYGSTSTTLTVDADESDDGDGAEDDSVSETDDSEADDDETTADESDDETDDGADAADADEDEDEDEDDGVVYEYGDGSPGFGFLPALVALLGAGYLIRVRTP</sequence>
<organism evidence="4 5">
    <name type="scientific">Natronoglomus mannanivorans</name>
    <dbReference type="NCBI Taxonomy" id="2979990"/>
    <lineage>
        <taxon>Archaea</taxon>
        <taxon>Methanobacteriati</taxon>
        <taxon>Methanobacteriota</taxon>
        <taxon>Stenosarchaea group</taxon>
        <taxon>Halobacteria</taxon>
        <taxon>Halobacteriales</taxon>
        <taxon>Natrialbaceae</taxon>
        <taxon>Natronoglomus</taxon>
    </lineage>
</organism>
<dbReference type="InterPro" id="IPR026371">
    <property type="entry name" value="PGF_CTERM"/>
</dbReference>
<keyword evidence="1" id="KW-0732">Signal</keyword>
<feature type="region of interest" description="Disordered" evidence="2">
    <location>
        <begin position="638"/>
        <end position="717"/>
    </location>
</feature>
<dbReference type="NCBIfam" id="TIGR04126">
    <property type="entry name" value="PGF_CTERM"/>
    <property type="match status" value="1"/>
</dbReference>
<dbReference type="Proteomes" id="UP001321018">
    <property type="component" value="Unassembled WGS sequence"/>
</dbReference>
<proteinExistence type="predicted"/>
<evidence type="ECO:0000256" key="1">
    <source>
        <dbReference type="ARBA" id="ARBA00022729"/>
    </source>
</evidence>
<gene>
    <name evidence="4" type="ORF">OB960_19760</name>
</gene>
<dbReference type="InterPro" id="IPR011635">
    <property type="entry name" value="CARDB"/>
</dbReference>
<evidence type="ECO:0000256" key="2">
    <source>
        <dbReference type="SAM" id="MobiDB-lite"/>
    </source>
</evidence>
<dbReference type="InterPro" id="IPR013783">
    <property type="entry name" value="Ig-like_fold"/>
</dbReference>
<name>A0AAP2Z421_9EURY</name>
<dbReference type="AlphaFoldDB" id="A0AAP2Z421"/>